<comment type="caution">
    <text evidence="1">The sequence shown here is derived from an EMBL/GenBank/DDBJ whole genome shotgun (WGS) entry which is preliminary data.</text>
</comment>
<accession>A0A834SNX9</accession>
<dbReference type="EMBL" id="JAAIUW010000012">
    <property type="protein sequence ID" value="KAF7807968.1"/>
    <property type="molecule type" value="Genomic_DNA"/>
</dbReference>
<gene>
    <name evidence="1" type="ORF">G2W53_040129</name>
</gene>
<name>A0A834SNX9_9FABA</name>
<evidence type="ECO:0000313" key="1">
    <source>
        <dbReference type="EMBL" id="KAF7807968.1"/>
    </source>
</evidence>
<organism evidence="1 2">
    <name type="scientific">Senna tora</name>
    <dbReference type="NCBI Taxonomy" id="362788"/>
    <lineage>
        <taxon>Eukaryota</taxon>
        <taxon>Viridiplantae</taxon>
        <taxon>Streptophyta</taxon>
        <taxon>Embryophyta</taxon>
        <taxon>Tracheophyta</taxon>
        <taxon>Spermatophyta</taxon>
        <taxon>Magnoliopsida</taxon>
        <taxon>eudicotyledons</taxon>
        <taxon>Gunneridae</taxon>
        <taxon>Pentapetalae</taxon>
        <taxon>rosids</taxon>
        <taxon>fabids</taxon>
        <taxon>Fabales</taxon>
        <taxon>Fabaceae</taxon>
        <taxon>Caesalpinioideae</taxon>
        <taxon>Cassia clade</taxon>
        <taxon>Senna</taxon>
    </lineage>
</organism>
<reference evidence="1" key="1">
    <citation type="submission" date="2020-09" db="EMBL/GenBank/DDBJ databases">
        <title>Genome-Enabled Discovery of Anthraquinone Biosynthesis in Senna tora.</title>
        <authorList>
            <person name="Kang S.-H."/>
            <person name="Pandey R.P."/>
            <person name="Lee C.-M."/>
            <person name="Sim J.-S."/>
            <person name="Jeong J.-T."/>
            <person name="Choi B.-S."/>
            <person name="Jung M."/>
            <person name="Ginzburg D."/>
            <person name="Zhao K."/>
            <person name="Won S.Y."/>
            <person name="Oh T.-J."/>
            <person name="Yu Y."/>
            <person name="Kim N.-H."/>
            <person name="Lee O.R."/>
            <person name="Lee T.-H."/>
            <person name="Bashyal P."/>
            <person name="Kim T.-S."/>
            <person name="Lee W.-H."/>
            <person name="Kawkins C."/>
            <person name="Kim C.-K."/>
            <person name="Kim J.S."/>
            <person name="Ahn B.O."/>
            <person name="Rhee S.Y."/>
            <person name="Sohng J.K."/>
        </authorList>
    </citation>
    <scope>NUCLEOTIDE SEQUENCE</scope>
    <source>
        <tissue evidence="1">Leaf</tissue>
    </source>
</reference>
<sequence>MEKILTVMKQKKGSSLWRFKMSKQLQENQEHNDLEGDWHG</sequence>
<dbReference type="Proteomes" id="UP000634136">
    <property type="component" value="Unassembled WGS sequence"/>
</dbReference>
<evidence type="ECO:0000313" key="2">
    <source>
        <dbReference type="Proteomes" id="UP000634136"/>
    </source>
</evidence>
<dbReference type="AlphaFoldDB" id="A0A834SNX9"/>
<proteinExistence type="predicted"/>
<protein>
    <submittedName>
        <fullName evidence="1">Uncharacterized protein</fullName>
    </submittedName>
</protein>
<keyword evidence="2" id="KW-1185">Reference proteome</keyword>